<keyword evidence="1" id="KW-0812">Transmembrane</keyword>
<sequence length="119" mass="13076">MLQHHLRHLLPHWPEVPARLWGTAAGIAVAGFSLWFEQEIWQEPEPARFWTWVVLTLLLLAGGLQTIGVLLRWPATYSGPRWMRFALGCVSLALGLGVAVLTLLLGLLGGLRAAFLSAG</sequence>
<evidence type="ECO:0000256" key="1">
    <source>
        <dbReference type="SAM" id="Phobius"/>
    </source>
</evidence>
<evidence type="ECO:0000313" key="2">
    <source>
        <dbReference type="EMBL" id="MBD2724241.1"/>
    </source>
</evidence>
<feature type="transmembrane region" description="Helical" evidence="1">
    <location>
        <begin position="20"/>
        <end position="37"/>
    </location>
</feature>
<dbReference type="EMBL" id="JACXAC010000006">
    <property type="protein sequence ID" value="MBD2724241.1"/>
    <property type="molecule type" value="Genomic_DNA"/>
</dbReference>
<proteinExistence type="predicted"/>
<keyword evidence="1" id="KW-0472">Membrane</keyword>
<evidence type="ECO:0000313" key="3">
    <source>
        <dbReference type="Proteomes" id="UP000606003"/>
    </source>
</evidence>
<feature type="transmembrane region" description="Helical" evidence="1">
    <location>
        <begin position="85"/>
        <end position="108"/>
    </location>
</feature>
<dbReference type="RefSeq" id="WP_190927814.1">
    <property type="nucleotide sequence ID" value="NZ_JACXAC010000006.1"/>
</dbReference>
<dbReference type="Proteomes" id="UP000606003">
    <property type="component" value="Unassembled WGS sequence"/>
</dbReference>
<protein>
    <submittedName>
        <fullName evidence="2">Uncharacterized protein</fullName>
    </submittedName>
</protein>
<feature type="transmembrane region" description="Helical" evidence="1">
    <location>
        <begin position="49"/>
        <end position="73"/>
    </location>
</feature>
<name>A0ABR8JZ22_9BACT</name>
<organism evidence="2 3">
    <name type="scientific">Hymenobacter armeniacus</name>
    <dbReference type="NCBI Taxonomy" id="2771358"/>
    <lineage>
        <taxon>Bacteria</taxon>
        <taxon>Pseudomonadati</taxon>
        <taxon>Bacteroidota</taxon>
        <taxon>Cytophagia</taxon>
        <taxon>Cytophagales</taxon>
        <taxon>Hymenobacteraceae</taxon>
        <taxon>Hymenobacter</taxon>
    </lineage>
</organism>
<comment type="caution">
    <text evidence="2">The sequence shown here is derived from an EMBL/GenBank/DDBJ whole genome shotgun (WGS) entry which is preliminary data.</text>
</comment>
<accession>A0ABR8JZ22</accession>
<gene>
    <name evidence="2" type="ORF">IC234_19090</name>
</gene>
<keyword evidence="3" id="KW-1185">Reference proteome</keyword>
<keyword evidence="1" id="KW-1133">Transmembrane helix</keyword>
<reference evidence="2 3" key="1">
    <citation type="submission" date="2020-09" db="EMBL/GenBank/DDBJ databases">
        <authorList>
            <person name="Kim M.K."/>
        </authorList>
    </citation>
    <scope>NUCLEOTIDE SEQUENCE [LARGE SCALE GENOMIC DNA]</scope>
    <source>
        <strain evidence="2 3">BT189</strain>
    </source>
</reference>